<dbReference type="InterPro" id="IPR000515">
    <property type="entry name" value="MetI-like"/>
</dbReference>
<accession>A0A846LV40</accession>
<evidence type="ECO:0000256" key="3">
    <source>
        <dbReference type="ARBA" id="ARBA00022475"/>
    </source>
</evidence>
<dbReference type="Proteomes" id="UP000552836">
    <property type="component" value="Unassembled WGS sequence"/>
</dbReference>
<gene>
    <name evidence="11" type="ORF">FB380_000706</name>
    <name evidence="10" type="ORF">GCM10011589_18060</name>
</gene>
<keyword evidence="4 7" id="KW-0812">Transmembrane</keyword>
<evidence type="ECO:0000256" key="6">
    <source>
        <dbReference type="ARBA" id="ARBA00023136"/>
    </source>
</evidence>
<dbReference type="Gene3D" id="1.10.3720.10">
    <property type="entry name" value="MetI-like"/>
    <property type="match status" value="1"/>
</dbReference>
<evidence type="ECO:0000256" key="2">
    <source>
        <dbReference type="ARBA" id="ARBA00022448"/>
    </source>
</evidence>
<feature type="transmembrane region" description="Helical" evidence="7">
    <location>
        <begin position="98"/>
        <end position="122"/>
    </location>
</feature>
<protein>
    <submittedName>
        <fullName evidence="11">Cellobiose transport system permease protein</fullName>
    </submittedName>
    <submittedName>
        <fullName evidence="10">Sugar ABC transporter permease</fullName>
    </submittedName>
</protein>
<dbReference type="InterPro" id="IPR035906">
    <property type="entry name" value="MetI-like_sf"/>
</dbReference>
<keyword evidence="3" id="KW-1003">Cell membrane</keyword>
<dbReference type="PROSITE" id="PS50928">
    <property type="entry name" value="ABC_TM1"/>
    <property type="match status" value="1"/>
</dbReference>
<feature type="transmembrane region" description="Helical" evidence="7">
    <location>
        <begin position="170"/>
        <end position="189"/>
    </location>
</feature>
<dbReference type="Pfam" id="PF00528">
    <property type="entry name" value="BPD_transp_1"/>
    <property type="match status" value="1"/>
</dbReference>
<keyword evidence="6 7" id="KW-0472">Membrane</keyword>
<feature type="region of interest" description="Disordered" evidence="8">
    <location>
        <begin position="1"/>
        <end position="34"/>
    </location>
</feature>
<evidence type="ECO:0000256" key="8">
    <source>
        <dbReference type="SAM" id="MobiDB-lite"/>
    </source>
</evidence>
<reference evidence="11 12" key="3">
    <citation type="submission" date="2020-02" db="EMBL/GenBank/DDBJ databases">
        <title>Sequencing the genomes of 1000 actinobacteria strains.</title>
        <authorList>
            <person name="Klenk H.-P."/>
        </authorList>
    </citation>
    <scope>NUCLEOTIDE SEQUENCE [LARGE SCALE GENOMIC DNA]</scope>
    <source>
        <strain evidence="11 12">DSM 45201</strain>
    </source>
</reference>
<comment type="similarity">
    <text evidence="7">Belongs to the binding-protein-dependent transport system permease family.</text>
</comment>
<evidence type="ECO:0000259" key="9">
    <source>
        <dbReference type="PROSITE" id="PS50928"/>
    </source>
</evidence>
<feature type="transmembrane region" description="Helical" evidence="7">
    <location>
        <begin position="210"/>
        <end position="232"/>
    </location>
</feature>
<evidence type="ECO:0000256" key="5">
    <source>
        <dbReference type="ARBA" id="ARBA00022989"/>
    </source>
</evidence>
<dbReference type="PANTHER" id="PTHR43744:SF12">
    <property type="entry name" value="ABC TRANSPORTER PERMEASE PROTEIN MG189-RELATED"/>
    <property type="match status" value="1"/>
</dbReference>
<dbReference type="GO" id="GO:0005886">
    <property type="term" value="C:plasma membrane"/>
    <property type="evidence" value="ECO:0007669"/>
    <property type="project" value="UniProtKB-SubCell"/>
</dbReference>
<dbReference type="EMBL" id="JAAMPA010000001">
    <property type="protein sequence ID" value="NIH66260.1"/>
    <property type="molecule type" value="Genomic_DNA"/>
</dbReference>
<keyword evidence="2 7" id="KW-0813">Transport</keyword>
<evidence type="ECO:0000256" key="4">
    <source>
        <dbReference type="ARBA" id="ARBA00022692"/>
    </source>
</evidence>
<dbReference type="RefSeq" id="WP_166753871.1">
    <property type="nucleotide sequence ID" value="NZ_BAABJU010000010.1"/>
</dbReference>
<dbReference type="SUPFAM" id="SSF161098">
    <property type="entry name" value="MetI-like"/>
    <property type="match status" value="1"/>
</dbReference>
<reference evidence="13" key="2">
    <citation type="journal article" date="2019" name="Int. J. Syst. Evol. Microbiol.">
        <title>The Global Catalogue of Microorganisms (GCM) 10K type strain sequencing project: providing services to taxonomists for standard genome sequencing and annotation.</title>
        <authorList>
            <consortium name="The Broad Institute Genomics Platform"/>
            <consortium name="The Broad Institute Genome Sequencing Center for Infectious Disease"/>
            <person name="Wu L."/>
            <person name="Ma J."/>
        </authorList>
    </citation>
    <scope>NUCLEOTIDE SEQUENCE [LARGE SCALE GENOMIC DNA]</scope>
    <source>
        <strain evidence="13">CGMCC 4.5581</strain>
    </source>
</reference>
<dbReference type="PANTHER" id="PTHR43744">
    <property type="entry name" value="ABC TRANSPORTER PERMEASE PROTEIN MG189-RELATED-RELATED"/>
    <property type="match status" value="1"/>
</dbReference>
<name>A0A846LV40_9ACTN</name>
<evidence type="ECO:0000313" key="12">
    <source>
        <dbReference type="Proteomes" id="UP000552836"/>
    </source>
</evidence>
<feature type="transmembrane region" description="Helical" evidence="7">
    <location>
        <begin position="269"/>
        <end position="288"/>
    </location>
</feature>
<dbReference type="GO" id="GO:0055085">
    <property type="term" value="P:transmembrane transport"/>
    <property type="evidence" value="ECO:0007669"/>
    <property type="project" value="InterPro"/>
</dbReference>
<dbReference type="AlphaFoldDB" id="A0A846LV40"/>
<reference evidence="10" key="4">
    <citation type="submission" date="2024-05" db="EMBL/GenBank/DDBJ databases">
        <authorList>
            <person name="Sun Q."/>
            <person name="Zhou Y."/>
        </authorList>
    </citation>
    <scope>NUCLEOTIDE SEQUENCE</scope>
    <source>
        <strain evidence="10">CGMCC 4.5581</strain>
    </source>
</reference>
<comment type="caution">
    <text evidence="11">The sequence shown here is derived from an EMBL/GenBank/DDBJ whole genome shotgun (WGS) entry which is preliminary data.</text>
</comment>
<sequence>MATLAPPVTETGRRTTPAASPARRRGRRGGSRAGRPGPVAYTLLTLVALVSIFPLYWTLVAGSHTNAEIAATPPPFLPNASLFENFQLALEQAPIGKAILNSVLVSGAITVGTVLFCTLAGFAFAKLAFRGKGLLLALVIGTMMVPTQLSVIPLFMMIAELQWVNQLQAVILPTLVSAFGVFFMRQYLISALPNELLEAGRVDGASTFRIFWSIVVPVARPAMAVLAMLTFLTAWNEFFWPLIALTTANPTVQVALAGLGSGYVPQRSVIMAGTLLGTLPVLIVFTILGKQIVGGIMQGAVKG</sequence>
<keyword evidence="13" id="KW-1185">Reference proteome</keyword>
<keyword evidence="5 7" id="KW-1133">Transmembrane helix</keyword>
<feature type="transmembrane region" description="Helical" evidence="7">
    <location>
        <begin position="238"/>
        <end position="257"/>
    </location>
</feature>
<evidence type="ECO:0000256" key="7">
    <source>
        <dbReference type="RuleBase" id="RU363032"/>
    </source>
</evidence>
<feature type="transmembrane region" description="Helical" evidence="7">
    <location>
        <begin position="134"/>
        <end position="158"/>
    </location>
</feature>
<dbReference type="CDD" id="cd06261">
    <property type="entry name" value="TM_PBP2"/>
    <property type="match status" value="1"/>
</dbReference>
<evidence type="ECO:0000313" key="13">
    <source>
        <dbReference type="Proteomes" id="UP000648663"/>
    </source>
</evidence>
<evidence type="ECO:0000256" key="1">
    <source>
        <dbReference type="ARBA" id="ARBA00004651"/>
    </source>
</evidence>
<evidence type="ECO:0000313" key="11">
    <source>
        <dbReference type="EMBL" id="NIH66260.1"/>
    </source>
</evidence>
<feature type="domain" description="ABC transmembrane type-1" evidence="9">
    <location>
        <begin position="99"/>
        <end position="288"/>
    </location>
</feature>
<dbReference type="Proteomes" id="UP000648663">
    <property type="component" value="Unassembled WGS sequence"/>
</dbReference>
<feature type="transmembrane region" description="Helical" evidence="7">
    <location>
        <begin position="38"/>
        <end position="57"/>
    </location>
</feature>
<organism evidence="11 12">
    <name type="scientific">Modestobacter marinus</name>
    <dbReference type="NCBI Taxonomy" id="477641"/>
    <lineage>
        <taxon>Bacteria</taxon>
        <taxon>Bacillati</taxon>
        <taxon>Actinomycetota</taxon>
        <taxon>Actinomycetes</taxon>
        <taxon>Geodermatophilales</taxon>
        <taxon>Geodermatophilaceae</taxon>
        <taxon>Modestobacter</taxon>
    </lineage>
</organism>
<comment type="subcellular location">
    <subcellularLocation>
        <location evidence="1 7">Cell membrane</location>
        <topology evidence="1 7">Multi-pass membrane protein</topology>
    </subcellularLocation>
</comment>
<evidence type="ECO:0000313" key="10">
    <source>
        <dbReference type="EMBL" id="GGL62259.1"/>
    </source>
</evidence>
<proteinExistence type="inferred from homology"/>
<reference evidence="10" key="1">
    <citation type="journal article" date="2014" name="Int. J. Syst. Evol. Microbiol.">
        <title>Complete genome of a new Firmicutes species belonging to the dominant human colonic microbiota ('Ruminococcus bicirculans') reveals two chromosomes and a selective capacity to utilize plant glucans.</title>
        <authorList>
            <consortium name="NISC Comparative Sequencing Program"/>
            <person name="Wegmann U."/>
            <person name="Louis P."/>
            <person name="Goesmann A."/>
            <person name="Henrissat B."/>
            <person name="Duncan S.H."/>
            <person name="Flint H.J."/>
        </authorList>
    </citation>
    <scope>NUCLEOTIDE SEQUENCE</scope>
    <source>
        <strain evidence="10">CGMCC 4.5581</strain>
    </source>
</reference>
<dbReference type="EMBL" id="BMMI01000003">
    <property type="protein sequence ID" value="GGL62259.1"/>
    <property type="molecule type" value="Genomic_DNA"/>
</dbReference>